<dbReference type="RefSeq" id="WP_006916260.1">
    <property type="nucleotide sequence ID" value="NZ_GG698802.1"/>
</dbReference>
<keyword evidence="3" id="KW-1185">Reference proteome</keyword>
<evidence type="ECO:0000313" key="3">
    <source>
        <dbReference type="Proteomes" id="UP000003987"/>
    </source>
</evidence>
<dbReference type="AlphaFoldDB" id="C7XUW4"/>
<evidence type="ECO:0000313" key="2">
    <source>
        <dbReference type="EMBL" id="EEU31075.1"/>
    </source>
</evidence>
<feature type="region of interest" description="Disordered" evidence="1">
    <location>
        <begin position="132"/>
        <end position="166"/>
    </location>
</feature>
<dbReference type="Proteomes" id="UP000003987">
    <property type="component" value="Unassembled WGS sequence"/>
</dbReference>
<proteinExistence type="predicted"/>
<accession>C7XUW4</accession>
<dbReference type="eggNOG" id="ENOG5032RPD">
    <property type="taxonomic scope" value="Bacteria"/>
</dbReference>
<dbReference type="EMBL" id="GG698802">
    <property type="protein sequence ID" value="EEU31075.1"/>
    <property type="molecule type" value="Genomic_DNA"/>
</dbReference>
<reference evidence="2 3" key="1">
    <citation type="submission" date="2009-06" db="EMBL/GenBank/DDBJ databases">
        <title>The Genome Sequence of Lactobacillus coleohominis strain 101-4-CHN.</title>
        <authorList>
            <consortium name="The Broad Institute Genome Sequencing Platform"/>
            <person name="Ward D."/>
            <person name="Young S.K."/>
            <person name="Zeng Q."/>
            <person name="Koehrsen M."/>
            <person name="Alvarado L."/>
            <person name="Berlin A."/>
            <person name="Borenstein D."/>
            <person name="Chen Z."/>
            <person name="Engels R."/>
            <person name="Freedman E."/>
            <person name="Gellesch M."/>
            <person name="Goldberg J."/>
            <person name="Griggs A."/>
            <person name="Gujja S."/>
            <person name="Heiman D."/>
            <person name="Hepburn T."/>
            <person name="Howarth C."/>
            <person name="Jen D."/>
            <person name="Larson L."/>
            <person name="Lewis B."/>
            <person name="Mehta T."/>
            <person name="Park D."/>
            <person name="Pearson M."/>
            <person name="Roberts A."/>
            <person name="Saif S."/>
            <person name="Shea T."/>
            <person name="Shenoy N."/>
            <person name="Sisk P."/>
            <person name="Stolte C."/>
            <person name="Sykes S."/>
            <person name="Walk T."/>
            <person name="White J."/>
            <person name="Yandava C."/>
            <person name="Liu Y."/>
            <person name="Xu Q."/>
            <person name="Lander E."/>
            <person name="Nusbaum C."/>
            <person name="Galagan J."/>
            <person name="Birren B."/>
        </authorList>
    </citation>
    <scope>NUCLEOTIDE SEQUENCE [LARGE SCALE GENOMIC DNA]</scope>
    <source>
        <strain evidence="2 3">101-4-CHN</strain>
    </source>
</reference>
<dbReference type="Pfam" id="PF04404">
    <property type="entry name" value="ERF"/>
    <property type="match status" value="1"/>
</dbReference>
<feature type="compositionally biased region" description="Low complexity" evidence="1">
    <location>
        <begin position="139"/>
        <end position="157"/>
    </location>
</feature>
<evidence type="ECO:0000256" key="1">
    <source>
        <dbReference type="SAM" id="MobiDB-lite"/>
    </source>
</evidence>
<gene>
    <name evidence="2" type="ORF">HMPREF0501_00480</name>
</gene>
<protein>
    <submittedName>
        <fullName evidence="2">Erf family protein</fullName>
    </submittedName>
</protein>
<organism evidence="2 3">
    <name type="scientific">Limosilactobacillus coleohominis 101-4-CHN</name>
    <dbReference type="NCBI Taxonomy" id="575594"/>
    <lineage>
        <taxon>Bacteria</taxon>
        <taxon>Bacillati</taxon>
        <taxon>Bacillota</taxon>
        <taxon>Bacilli</taxon>
        <taxon>Lactobacillales</taxon>
        <taxon>Lactobacillaceae</taxon>
        <taxon>Limosilactobacillus</taxon>
    </lineage>
</organism>
<dbReference type="HOGENOM" id="CLU_102104_1_0_9"/>
<sequence length="238" mass="26304">MADETTSKAELFKALNQFHKNLEQPSKDGNNPFFKSGYVTLEGVQDAVDKALEGTGLSYFQMVFDDPSGNKAVNTVIAHESGATITMGALSLSPVKSDPQGYGSAITYAKRYQLAAAFGISSEKDDDANQATFNRQAPNKKQSSTNTRTKRSTSNSRQQKKQNPLQNLATEYKQKLQTAVQATGSTEKTIQKNVVDTCKSDVKGYAEFDRQQQLRQWIKVLDRILQNAAQVDMFAENN</sequence>
<dbReference type="InterPro" id="IPR007499">
    <property type="entry name" value="ERF_bacteria_virus"/>
</dbReference>
<dbReference type="OrthoDB" id="149299at2"/>
<name>C7XUW4_9LACO</name>
<dbReference type="STRING" id="575594.HMPREF0501_00480"/>